<evidence type="ECO:0008006" key="3">
    <source>
        <dbReference type="Google" id="ProtNLM"/>
    </source>
</evidence>
<comment type="caution">
    <text evidence="1">The sequence shown here is derived from an EMBL/GenBank/DDBJ whole genome shotgun (WGS) entry which is preliminary data.</text>
</comment>
<proteinExistence type="predicted"/>
<organism evidence="1 2">
    <name type="scientific">Lithospermum erythrorhizon</name>
    <name type="common">Purple gromwell</name>
    <name type="synonym">Lithospermum officinale var. erythrorhizon</name>
    <dbReference type="NCBI Taxonomy" id="34254"/>
    <lineage>
        <taxon>Eukaryota</taxon>
        <taxon>Viridiplantae</taxon>
        <taxon>Streptophyta</taxon>
        <taxon>Embryophyta</taxon>
        <taxon>Tracheophyta</taxon>
        <taxon>Spermatophyta</taxon>
        <taxon>Magnoliopsida</taxon>
        <taxon>eudicotyledons</taxon>
        <taxon>Gunneridae</taxon>
        <taxon>Pentapetalae</taxon>
        <taxon>asterids</taxon>
        <taxon>lamiids</taxon>
        <taxon>Boraginales</taxon>
        <taxon>Boraginaceae</taxon>
        <taxon>Boraginoideae</taxon>
        <taxon>Lithospermeae</taxon>
        <taxon>Lithospermum</taxon>
    </lineage>
</organism>
<protein>
    <recommendedName>
        <fullName evidence="3">CCHC-type domain-containing protein</fullName>
    </recommendedName>
</protein>
<evidence type="ECO:0000313" key="2">
    <source>
        <dbReference type="Proteomes" id="UP001454036"/>
    </source>
</evidence>
<dbReference type="Proteomes" id="UP001454036">
    <property type="component" value="Unassembled WGS sequence"/>
</dbReference>
<name>A0AAV3R495_LITER</name>
<dbReference type="EMBL" id="BAABME010024235">
    <property type="protein sequence ID" value="GAA0169787.1"/>
    <property type="molecule type" value="Genomic_DNA"/>
</dbReference>
<reference evidence="1 2" key="1">
    <citation type="submission" date="2024-01" db="EMBL/GenBank/DDBJ databases">
        <title>The complete chloroplast genome sequence of Lithospermum erythrorhizon: insights into the phylogenetic relationship among Boraginaceae species and the maternal lineages of purple gromwells.</title>
        <authorList>
            <person name="Okada T."/>
            <person name="Watanabe K."/>
        </authorList>
    </citation>
    <scope>NUCLEOTIDE SEQUENCE [LARGE SCALE GENOMIC DNA]</scope>
</reference>
<dbReference type="AlphaFoldDB" id="A0AAV3R495"/>
<evidence type="ECO:0000313" key="1">
    <source>
        <dbReference type="EMBL" id="GAA0169787.1"/>
    </source>
</evidence>
<gene>
    <name evidence="1" type="ORF">LIER_40828</name>
</gene>
<accession>A0AAV3R495</accession>
<sequence>MSCVPRHNVWRIKRDLRSHQKEDETNIVSIFDPNQLVLVNGFVHGGLDKSETNSQKKRGRYMIEGEFFFCIKVWDMLLENVLKNPNPTLNATSGRSHAKTLPKNKKKKKWVCHHCGNKGHIRPY</sequence>
<keyword evidence="2" id="KW-1185">Reference proteome</keyword>